<evidence type="ECO:0000313" key="2">
    <source>
        <dbReference type="EMBL" id="OJT03171.1"/>
    </source>
</evidence>
<name>A0A1M2V6F4_TRAPU</name>
<proteinExistence type="predicted"/>
<keyword evidence="3" id="KW-1185">Reference proteome</keyword>
<comment type="caution">
    <text evidence="2">The sequence shown here is derived from an EMBL/GenBank/DDBJ whole genome shotgun (WGS) entry which is preliminary data.</text>
</comment>
<evidence type="ECO:0000313" key="3">
    <source>
        <dbReference type="Proteomes" id="UP000184267"/>
    </source>
</evidence>
<reference evidence="2 3" key="1">
    <citation type="submission" date="2016-10" db="EMBL/GenBank/DDBJ databases">
        <title>Genome sequence of the basidiomycete white-rot fungus Trametes pubescens.</title>
        <authorList>
            <person name="Makela M.R."/>
            <person name="Granchi Z."/>
            <person name="Peng M."/>
            <person name="De Vries R.P."/>
            <person name="Grigoriev I."/>
            <person name="Riley R."/>
            <person name="Hilden K."/>
        </authorList>
    </citation>
    <scope>NUCLEOTIDE SEQUENCE [LARGE SCALE GENOMIC DNA]</scope>
    <source>
        <strain evidence="2 3">FBCC735</strain>
    </source>
</reference>
<dbReference type="EMBL" id="MNAD01001628">
    <property type="protein sequence ID" value="OJT03171.1"/>
    <property type="molecule type" value="Genomic_DNA"/>
</dbReference>
<dbReference type="Proteomes" id="UP000184267">
    <property type="component" value="Unassembled WGS sequence"/>
</dbReference>
<accession>A0A1M2V6F4</accession>
<sequence>MSPARMTPRTEQYKPQPGECPLLKGWRIFRQICEGRIRNVSAILAVKSEGKGTYFSESRGEWEWIPSPAPTETTVREAVEQGGAIP</sequence>
<dbReference type="AlphaFoldDB" id="A0A1M2V6F4"/>
<protein>
    <submittedName>
        <fullName evidence="2">Uncharacterized protein</fullName>
    </submittedName>
</protein>
<organism evidence="2 3">
    <name type="scientific">Trametes pubescens</name>
    <name type="common">White-rot fungus</name>
    <dbReference type="NCBI Taxonomy" id="154538"/>
    <lineage>
        <taxon>Eukaryota</taxon>
        <taxon>Fungi</taxon>
        <taxon>Dikarya</taxon>
        <taxon>Basidiomycota</taxon>
        <taxon>Agaricomycotina</taxon>
        <taxon>Agaricomycetes</taxon>
        <taxon>Polyporales</taxon>
        <taxon>Polyporaceae</taxon>
        <taxon>Trametes</taxon>
    </lineage>
</organism>
<evidence type="ECO:0000256" key="1">
    <source>
        <dbReference type="SAM" id="MobiDB-lite"/>
    </source>
</evidence>
<gene>
    <name evidence="2" type="ORF">TRAPUB_6278</name>
</gene>
<feature type="region of interest" description="Disordered" evidence="1">
    <location>
        <begin position="65"/>
        <end position="86"/>
    </location>
</feature>